<evidence type="ECO:0000256" key="2">
    <source>
        <dbReference type="SAM" id="Phobius"/>
    </source>
</evidence>
<evidence type="ECO:0000256" key="1">
    <source>
        <dbReference type="SAM" id="MobiDB-lite"/>
    </source>
</evidence>
<feature type="transmembrane region" description="Helical" evidence="2">
    <location>
        <begin position="12"/>
        <end position="33"/>
    </location>
</feature>
<keyword evidence="4" id="KW-1185">Reference proteome</keyword>
<evidence type="ECO:0000313" key="3">
    <source>
        <dbReference type="EMBL" id="MDF8264615.1"/>
    </source>
</evidence>
<evidence type="ECO:0000313" key="4">
    <source>
        <dbReference type="Proteomes" id="UP001528912"/>
    </source>
</evidence>
<sequence length="252" mass="26360">MRRRQGLKRTVIGAVMAFLLAPLVFVLALWLGVRWTVDAVDNAQRLDPGQAVSLKAGEKVTLFVFQGTTSAGDGADSNGTDTPAVTCSATGPDGQPANLQASTGTSVTNGGERWQQSYELTAGAAGSYAVSCGDQRVLVLDSGFAGDLAKKLGGAVLAAFVIPFVIGVTGLGLFIWGIVKLSSSKRQAYAPGYAGVPYGQQPYGQAGYGQQQGDGQQPPYGQQQGYRQQPPSEPQPPASDEPPPQDPYRPRS</sequence>
<proteinExistence type="predicted"/>
<feature type="region of interest" description="Disordered" evidence="1">
    <location>
        <begin position="201"/>
        <end position="252"/>
    </location>
</feature>
<name>A0ABT6C6Z2_9MICO</name>
<keyword evidence="2" id="KW-1133">Transmembrane helix</keyword>
<dbReference type="Proteomes" id="UP001528912">
    <property type="component" value="Unassembled WGS sequence"/>
</dbReference>
<feature type="compositionally biased region" description="Low complexity" evidence="1">
    <location>
        <begin position="213"/>
        <end position="230"/>
    </location>
</feature>
<comment type="caution">
    <text evidence="3">The sequence shown here is derived from an EMBL/GenBank/DDBJ whole genome shotgun (WGS) entry which is preliminary data.</text>
</comment>
<keyword evidence="2" id="KW-0472">Membrane</keyword>
<protein>
    <submittedName>
        <fullName evidence="3">Uncharacterized protein</fullName>
    </submittedName>
</protein>
<gene>
    <name evidence="3" type="ORF">P4R38_10205</name>
</gene>
<dbReference type="EMBL" id="JAROAV010000028">
    <property type="protein sequence ID" value="MDF8264615.1"/>
    <property type="molecule type" value="Genomic_DNA"/>
</dbReference>
<dbReference type="RefSeq" id="WP_277192046.1">
    <property type="nucleotide sequence ID" value="NZ_JAROAV010000028.1"/>
</dbReference>
<feature type="transmembrane region" description="Helical" evidence="2">
    <location>
        <begin position="155"/>
        <end position="179"/>
    </location>
</feature>
<keyword evidence="2" id="KW-0812">Transmembrane</keyword>
<organism evidence="3 4">
    <name type="scientific">Luteipulveratus flavus</name>
    <dbReference type="NCBI Taxonomy" id="3031728"/>
    <lineage>
        <taxon>Bacteria</taxon>
        <taxon>Bacillati</taxon>
        <taxon>Actinomycetota</taxon>
        <taxon>Actinomycetes</taxon>
        <taxon>Micrococcales</taxon>
        <taxon>Dermacoccaceae</taxon>
        <taxon>Luteipulveratus</taxon>
    </lineage>
</organism>
<feature type="compositionally biased region" description="Pro residues" evidence="1">
    <location>
        <begin position="231"/>
        <end position="252"/>
    </location>
</feature>
<reference evidence="3 4" key="1">
    <citation type="submission" date="2023-03" db="EMBL/GenBank/DDBJ databases">
        <title>YIM 133296 draft genome.</title>
        <authorList>
            <person name="Xiong L."/>
        </authorList>
    </citation>
    <scope>NUCLEOTIDE SEQUENCE [LARGE SCALE GENOMIC DNA]</scope>
    <source>
        <strain evidence="3 4">YIM 133296</strain>
    </source>
</reference>
<accession>A0ABT6C6Z2</accession>